<accession>A0A0A9AZG4</accession>
<evidence type="ECO:0000313" key="1">
    <source>
        <dbReference type="EMBL" id="JAD55283.1"/>
    </source>
</evidence>
<organism evidence="1">
    <name type="scientific">Arundo donax</name>
    <name type="common">Giant reed</name>
    <name type="synonym">Donax arundinaceus</name>
    <dbReference type="NCBI Taxonomy" id="35708"/>
    <lineage>
        <taxon>Eukaryota</taxon>
        <taxon>Viridiplantae</taxon>
        <taxon>Streptophyta</taxon>
        <taxon>Embryophyta</taxon>
        <taxon>Tracheophyta</taxon>
        <taxon>Spermatophyta</taxon>
        <taxon>Magnoliopsida</taxon>
        <taxon>Liliopsida</taxon>
        <taxon>Poales</taxon>
        <taxon>Poaceae</taxon>
        <taxon>PACMAD clade</taxon>
        <taxon>Arundinoideae</taxon>
        <taxon>Arundineae</taxon>
        <taxon>Arundo</taxon>
    </lineage>
</organism>
<sequence>MYHYLGILHSVRSVGGGCWLATQGHQT</sequence>
<name>A0A0A9AZG4_ARUDO</name>
<reference evidence="1" key="1">
    <citation type="submission" date="2014-09" db="EMBL/GenBank/DDBJ databases">
        <authorList>
            <person name="Magalhaes I.L.F."/>
            <person name="Oliveira U."/>
            <person name="Santos F.R."/>
            <person name="Vidigal T.H.D.A."/>
            <person name="Brescovit A.D."/>
            <person name="Santos A.J."/>
        </authorList>
    </citation>
    <scope>NUCLEOTIDE SEQUENCE</scope>
    <source>
        <tissue evidence="1">Shoot tissue taken approximately 20 cm above the soil surface</tissue>
    </source>
</reference>
<reference evidence="1" key="2">
    <citation type="journal article" date="2015" name="Data Brief">
        <title>Shoot transcriptome of the giant reed, Arundo donax.</title>
        <authorList>
            <person name="Barrero R.A."/>
            <person name="Guerrero F.D."/>
            <person name="Moolhuijzen P."/>
            <person name="Goolsby J.A."/>
            <person name="Tidwell J."/>
            <person name="Bellgard S.E."/>
            <person name="Bellgard M.I."/>
        </authorList>
    </citation>
    <scope>NUCLEOTIDE SEQUENCE</scope>
    <source>
        <tissue evidence="1">Shoot tissue taken approximately 20 cm above the soil surface</tissue>
    </source>
</reference>
<dbReference type="EMBL" id="GBRH01242612">
    <property type="protein sequence ID" value="JAD55283.1"/>
    <property type="molecule type" value="Transcribed_RNA"/>
</dbReference>
<protein>
    <submittedName>
        <fullName evidence="1">Uncharacterized protein</fullName>
    </submittedName>
</protein>
<proteinExistence type="predicted"/>
<dbReference type="AlphaFoldDB" id="A0A0A9AZG4"/>